<protein>
    <recommendedName>
        <fullName evidence="13">Dolichyl-phosphate beta-glucosyltransferase</fullName>
        <ecNumber evidence="4">2.4.1.117</ecNumber>
    </recommendedName>
</protein>
<evidence type="ECO:0000259" key="16">
    <source>
        <dbReference type="Pfam" id="PF00535"/>
    </source>
</evidence>
<dbReference type="GO" id="GO:0004581">
    <property type="term" value="F:dolichyl-phosphate beta-glucosyltransferase activity"/>
    <property type="evidence" value="ECO:0007669"/>
    <property type="project" value="UniProtKB-EC"/>
</dbReference>
<evidence type="ECO:0000256" key="3">
    <source>
        <dbReference type="ARBA" id="ARBA00006739"/>
    </source>
</evidence>
<evidence type="ECO:0000256" key="10">
    <source>
        <dbReference type="ARBA" id="ARBA00022989"/>
    </source>
</evidence>
<evidence type="ECO:0000256" key="12">
    <source>
        <dbReference type="ARBA" id="ARBA00045097"/>
    </source>
</evidence>
<evidence type="ECO:0000256" key="1">
    <source>
        <dbReference type="ARBA" id="ARBA00004389"/>
    </source>
</evidence>
<comment type="pathway">
    <text evidence="2">Protein modification; protein glycosylation.</text>
</comment>
<dbReference type="InterPro" id="IPR001173">
    <property type="entry name" value="Glyco_trans_2-like"/>
</dbReference>
<dbReference type="EC" id="2.4.1.117" evidence="4"/>
<comment type="similarity">
    <text evidence="3">Belongs to the glycosyltransferase 2 family.</text>
</comment>
<keyword evidence="10 15" id="KW-1133">Transmembrane helix</keyword>
<evidence type="ECO:0000256" key="6">
    <source>
        <dbReference type="ARBA" id="ARBA00022679"/>
    </source>
</evidence>
<keyword evidence="5" id="KW-0328">Glycosyltransferase</keyword>
<evidence type="ECO:0000313" key="17">
    <source>
        <dbReference type="EMBL" id="SVE88840.1"/>
    </source>
</evidence>
<dbReference type="EMBL" id="LR019221">
    <property type="protein sequence ID" value="SVE88840.1"/>
    <property type="molecule type" value="mRNA"/>
</dbReference>
<evidence type="ECO:0000256" key="11">
    <source>
        <dbReference type="ARBA" id="ARBA00023136"/>
    </source>
</evidence>
<dbReference type="Gene3D" id="3.90.550.10">
    <property type="entry name" value="Spore Coat Polysaccharide Biosynthesis Protein SpsA, Chain A"/>
    <property type="match status" value="1"/>
</dbReference>
<dbReference type="Pfam" id="PF00535">
    <property type="entry name" value="Glycos_transf_2"/>
    <property type="match status" value="1"/>
</dbReference>
<evidence type="ECO:0000256" key="5">
    <source>
        <dbReference type="ARBA" id="ARBA00022676"/>
    </source>
</evidence>
<dbReference type="GO" id="GO:0005789">
    <property type="term" value="C:endoplasmic reticulum membrane"/>
    <property type="evidence" value="ECO:0007669"/>
    <property type="project" value="UniProtKB-SubCell"/>
</dbReference>
<keyword evidence="7 15" id="KW-0812">Transmembrane</keyword>
<dbReference type="InterPro" id="IPR029044">
    <property type="entry name" value="Nucleotide-diphossugar_trans"/>
</dbReference>
<dbReference type="GO" id="GO:0006487">
    <property type="term" value="P:protein N-linked glycosylation"/>
    <property type="evidence" value="ECO:0007669"/>
    <property type="project" value="TreeGrafter"/>
</dbReference>
<evidence type="ECO:0000256" key="2">
    <source>
        <dbReference type="ARBA" id="ARBA00004922"/>
    </source>
</evidence>
<dbReference type="PANTHER" id="PTHR10859:SF91">
    <property type="entry name" value="DOLICHYL-PHOSPHATE BETA-GLUCOSYLTRANSFERASE"/>
    <property type="match status" value="1"/>
</dbReference>
<evidence type="ECO:0000256" key="15">
    <source>
        <dbReference type="SAM" id="Phobius"/>
    </source>
</evidence>
<evidence type="ECO:0000256" key="9">
    <source>
        <dbReference type="ARBA" id="ARBA00022968"/>
    </source>
</evidence>
<reference evidence="17" key="1">
    <citation type="submission" date="2018-08" db="EMBL/GenBank/DDBJ databases">
        <authorList>
            <person name="Cornetti L."/>
        </authorList>
    </citation>
    <scope>NUCLEOTIDE SEQUENCE</scope>
    <source>
        <strain evidence="17">RU-NOV1-01</strain>
    </source>
</reference>
<name>A0A4Y7N6W8_9CRUS</name>
<evidence type="ECO:0000256" key="8">
    <source>
        <dbReference type="ARBA" id="ARBA00022824"/>
    </source>
</evidence>
<comment type="subcellular location">
    <subcellularLocation>
        <location evidence="1">Endoplasmic reticulum membrane</location>
        <topology evidence="1">Single-pass membrane protein</topology>
    </subcellularLocation>
</comment>
<evidence type="ECO:0000256" key="7">
    <source>
        <dbReference type="ARBA" id="ARBA00022692"/>
    </source>
</evidence>
<dbReference type="FunFam" id="3.90.550.10:FF:000068">
    <property type="entry name" value="ALG5, dolichyl-phosphate beta-glucosyltransferase"/>
    <property type="match status" value="1"/>
</dbReference>
<dbReference type="CDD" id="cd04188">
    <property type="entry name" value="DPG_synthase"/>
    <property type="match status" value="1"/>
</dbReference>
<feature type="compositionally biased region" description="Low complexity" evidence="14">
    <location>
        <begin position="426"/>
        <end position="436"/>
    </location>
</feature>
<evidence type="ECO:0000256" key="13">
    <source>
        <dbReference type="ARBA" id="ARBA00070518"/>
    </source>
</evidence>
<accession>A0A4Y7N6W8</accession>
<feature type="transmembrane region" description="Helical" evidence="15">
    <location>
        <begin position="287"/>
        <end position="306"/>
    </location>
</feature>
<proteinExistence type="evidence at transcript level"/>
<feature type="compositionally biased region" description="Basic residues" evidence="14">
    <location>
        <begin position="332"/>
        <end position="341"/>
    </location>
</feature>
<dbReference type="SUPFAM" id="SSF53448">
    <property type="entry name" value="Nucleotide-diphospho-sugar transferases"/>
    <property type="match status" value="1"/>
</dbReference>
<dbReference type="AlphaFoldDB" id="A0A4Y7N6W8"/>
<evidence type="ECO:0000256" key="4">
    <source>
        <dbReference type="ARBA" id="ARBA00012583"/>
    </source>
</evidence>
<sequence length="443" mass="51227">MLLLGLLLVLGCATLVMLLFIYVTSETYAKVIRFKDEQFYLDPKTTEKERFPSIEDDSTIWLSVIVPAYNEEKRLPVMLEECLDYLEKKLKSNPSCTYEVLIVDDGSNDRTTEVGLSYSKKYGCDKVRVLTLSTNRGKGGAVRLGMLSARGEQLLFADADGATTFEDISKLQNNLKELVKGQPMDKALGLVCGSRAHLEKEAIASRSFFRTVLMKGFHLLVWLFAARSVRDTQCGFKLLTRPTARLCFPNLHIERWAFDVELIYIAEYMKIPTGEVSVRWMEIEGNLLIIFIWIVQFCCLVFMIFLRTKTEAPQAPEKSEAADEEQDDKKNKKDKSKKKVDPKKEKKGGPGKKALAAMQETLRKIREEEERIRREEEEAERKAAEEERIRQEQERKEQERRELRKQREKEKKERLKAEGKFLTPKQRAQQARSQASLEELMYP</sequence>
<keyword evidence="9" id="KW-0735">Signal-anchor</keyword>
<comment type="catalytic activity">
    <reaction evidence="12">
        <text>a di-trans,poly-cis-dolichyl phosphate + UDP-alpha-D-glucose = a di-trans,poly-cis-dolichyl beta-D-glucosyl phosphate + UDP</text>
        <dbReference type="Rhea" id="RHEA:15401"/>
        <dbReference type="Rhea" id="RHEA-COMP:19498"/>
        <dbReference type="Rhea" id="RHEA-COMP:19502"/>
        <dbReference type="ChEBI" id="CHEBI:57525"/>
        <dbReference type="ChEBI" id="CHEBI:57683"/>
        <dbReference type="ChEBI" id="CHEBI:58223"/>
        <dbReference type="ChEBI" id="CHEBI:58885"/>
        <dbReference type="EC" id="2.4.1.117"/>
    </reaction>
    <physiologicalReaction direction="left-to-right" evidence="12">
        <dbReference type="Rhea" id="RHEA:15402"/>
    </physiologicalReaction>
</comment>
<dbReference type="PANTHER" id="PTHR10859">
    <property type="entry name" value="GLYCOSYL TRANSFERASE"/>
    <property type="match status" value="1"/>
</dbReference>
<feature type="domain" description="Glycosyltransferase 2-like" evidence="16">
    <location>
        <begin position="63"/>
        <end position="177"/>
    </location>
</feature>
<gene>
    <name evidence="17" type="primary">EOG090X0BIY</name>
</gene>
<feature type="compositionally biased region" description="Basic and acidic residues" evidence="14">
    <location>
        <begin position="361"/>
        <end position="419"/>
    </location>
</feature>
<evidence type="ECO:0000256" key="14">
    <source>
        <dbReference type="SAM" id="MobiDB-lite"/>
    </source>
</evidence>
<feature type="compositionally biased region" description="Basic and acidic residues" evidence="14">
    <location>
        <begin position="317"/>
        <end position="331"/>
    </location>
</feature>
<dbReference type="InterPro" id="IPR035518">
    <property type="entry name" value="DPG_synthase"/>
</dbReference>
<organism evidence="17">
    <name type="scientific">Daphnia sinensis</name>
    <dbReference type="NCBI Taxonomy" id="1820382"/>
    <lineage>
        <taxon>Eukaryota</taxon>
        <taxon>Metazoa</taxon>
        <taxon>Ecdysozoa</taxon>
        <taxon>Arthropoda</taxon>
        <taxon>Crustacea</taxon>
        <taxon>Branchiopoda</taxon>
        <taxon>Diplostraca</taxon>
        <taxon>Cladocera</taxon>
        <taxon>Anomopoda</taxon>
        <taxon>Daphniidae</taxon>
        <taxon>Daphnia</taxon>
        <taxon>Daphnia similis group</taxon>
    </lineage>
</organism>
<feature type="region of interest" description="Disordered" evidence="14">
    <location>
        <begin position="313"/>
        <end position="443"/>
    </location>
</feature>
<keyword evidence="6" id="KW-0808">Transferase</keyword>
<keyword evidence="11 15" id="KW-0472">Membrane</keyword>
<keyword evidence="8" id="KW-0256">Endoplasmic reticulum</keyword>